<dbReference type="AlphaFoldDB" id="A0A3E4KU04"/>
<reference evidence="1 3" key="1">
    <citation type="submission" date="2018-08" db="EMBL/GenBank/DDBJ databases">
        <title>A genome reference for cultivated species of the human gut microbiota.</title>
        <authorList>
            <person name="Zou Y."/>
            <person name="Xue W."/>
            <person name="Luo G."/>
        </authorList>
    </citation>
    <scope>NUCLEOTIDE SEQUENCE [LARGE SCALE GENOMIC DNA]</scope>
    <source>
        <strain evidence="1 3">AF31-23</strain>
    </source>
</reference>
<organism evidence="1 3">
    <name type="scientific">Bacteroides intestinalis</name>
    <dbReference type="NCBI Taxonomy" id="329854"/>
    <lineage>
        <taxon>Bacteria</taxon>
        <taxon>Pseudomonadati</taxon>
        <taxon>Bacteroidota</taxon>
        <taxon>Bacteroidia</taxon>
        <taxon>Bacteroidales</taxon>
        <taxon>Bacteroidaceae</taxon>
        <taxon>Bacteroides</taxon>
    </lineage>
</organism>
<evidence type="ECO:0000313" key="2">
    <source>
        <dbReference type="EMBL" id="RYT79348.1"/>
    </source>
</evidence>
<dbReference type="Proteomes" id="UP000291191">
    <property type="component" value="Unassembled WGS sequence"/>
</dbReference>
<evidence type="ECO:0000313" key="1">
    <source>
        <dbReference type="EMBL" id="RHN07015.1"/>
    </source>
</evidence>
<name>A0A3E4KU04_9BACE</name>
<comment type="caution">
    <text evidence="1">The sequence shown here is derived from an EMBL/GenBank/DDBJ whole genome shotgun (WGS) entry which is preliminary data.</text>
</comment>
<gene>
    <name evidence="1" type="ORF">DWZ32_10225</name>
    <name evidence="2" type="ORF">EAJ06_14705</name>
</gene>
<dbReference type="Proteomes" id="UP000286003">
    <property type="component" value="Unassembled WGS sequence"/>
</dbReference>
<dbReference type="EMBL" id="RCXO01000018">
    <property type="protein sequence ID" value="RYT79348.1"/>
    <property type="molecule type" value="Genomic_DNA"/>
</dbReference>
<reference evidence="2 4" key="2">
    <citation type="journal article" date="2019" name="Science, e1252229">
        <title>Invertible promoters mediate bacterial phase variation, antibiotic resistance, and host adaptation in the gut.</title>
        <authorList>
            <person name="Jiang X."/>
            <person name="Hall A.B."/>
            <person name="Arthur T.D."/>
            <person name="Plichta D.R."/>
            <person name="Covington C.T."/>
            <person name="Poyet M."/>
            <person name="Crothers J."/>
            <person name="Moses P.L."/>
            <person name="Tolonen A.C."/>
            <person name="Vlamakis H."/>
            <person name="Alm E.J."/>
            <person name="Xavier R.J."/>
        </authorList>
    </citation>
    <scope>NUCLEOTIDE SEQUENCE [LARGE SCALE GENOMIC DNA]</scope>
    <source>
        <strain evidence="4">bf_0095</strain>
        <strain evidence="2">Bf_0095</strain>
    </source>
</reference>
<accession>A0A3E4KU04</accession>
<protein>
    <submittedName>
        <fullName evidence="1">Uncharacterized protein</fullName>
    </submittedName>
</protein>
<proteinExistence type="predicted"/>
<evidence type="ECO:0000313" key="4">
    <source>
        <dbReference type="Proteomes" id="UP000291191"/>
    </source>
</evidence>
<dbReference type="EMBL" id="QRQM01000010">
    <property type="protein sequence ID" value="RHN07015.1"/>
    <property type="molecule type" value="Genomic_DNA"/>
</dbReference>
<sequence length="80" mass="9123">MILTKSIRITRKSFPEETNSCFIIFLFFSHDSKYLKKRGTYPVSSIRQKFQSFIHIASGSVITGLHHISTGQIPVSIYDA</sequence>
<evidence type="ECO:0000313" key="3">
    <source>
        <dbReference type="Proteomes" id="UP000286003"/>
    </source>
</evidence>
<keyword evidence="4" id="KW-1185">Reference proteome</keyword>